<dbReference type="PANTHER" id="PTHR12526:SF637">
    <property type="entry name" value="GLYCOSYLTRANSFERASE EPSF-RELATED"/>
    <property type="match status" value="1"/>
</dbReference>
<protein>
    <submittedName>
        <fullName evidence="2">Glycos_transf_1</fullName>
    </submittedName>
</protein>
<organism evidence="2">
    <name type="scientific">uncultured Anaerococcus sp</name>
    <dbReference type="NCBI Taxonomy" id="293428"/>
    <lineage>
        <taxon>Bacteria</taxon>
        <taxon>Bacillati</taxon>
        <taxon>Bacillota</taxon>
        <taxon>Tissierellia</taxon>
        <taxon>Tissierellales</taxon>
        <taxon>Peptoniphilaceae</taxon>
        <taxon>Anaerococcus</taxon>
        <taxon>environmental samples</taxon>
    </lineage>
</organism>
<dbReference type="Pfam" id="PF00534">
    <property type="entry name" value="Glycos_transf_1"/>
    <property type="match status" value="1"/>
</dbReference>
<dbReference type="SUPFAM" id="SSF53756">
    <property type="entry name" value="UDP-Glycosyltransferase/glycogen phosphorylase"/>
    <property type="match status" value="1"/>
</dbReference>
<evidence type="ECO:0000259" key="1">
    <source>
        <dbReference type="Pfam" id="PF00534"/>
    </source>
</evidence>
<feature type="non-terminal residue" evidence="2">
    <location>
        <position position="1"/>
    </location>
</feature>
<feature type="domain" description="Glycosyl transferase family 1" evidence="1">
    <location>
        <begin position="22"/>
        <end position="103"/>
    </location>
</feature>
<evidence type="ECO:0000313" key="2">
    <source>
        <dbReference type="EMBL" id="AIA89173.1"/>
    </source>
</evidence>
<dbReference type="InterPro" id="IPR001296">
    <property type="entry name" value="Glyco_trans_1"/>
</dbReference>
<dbReference type="AlphaFoldDB" id="A0A060BXL6"/>
<feature type="non-terminal residue" evidence="2">
    <location>
        <position position="159"/>
    </location>
</feature>
<dbReference type="PANTHER" id="PTHR12526">
    <property type="entry name" value="GLYCOSYLTRANSFERASE"/>
    <property type="match status" value="1"/>
</dbReference>
<proteinExistence type="predicted"/>
<dbReference type="EMBL" id="KF121881">
    <property type="protein sequence ID" value="AIA89173.1"/>
    <property type="molecule type" value="Genomic_DNA"/>
</dbReference>
<dbReference type="Gene3D" id="3.40.50.2000">
    <property type="entry name" value="Glycogen Phosphorylase B"/>
    <property type="match status" value="1"/>
</dbReference>
<dbReference type="GO" id="GO:0016757">
    <property type="term" value="F:glycosyltransferase activity"/>
    <property type="evidence" value="ECO:0007669"/>
    <property type="project" value="InterPro"/>
</dbReference>
<reference evidence="2" key="1">
    <citation type="journal article" date="2013" name="Environ. Microbiol.">
        <title>Seasonally variable intestinal metagenomes of the red palm weevil (Rhynchophorus ferrugineus).</title>
        <authorList>
            <person name="Jia S."/>
            <person name="Zhang X."/>
            <person name="Zhang G."/>
            <person name="Yin A."/>
            <person name="Zhang S."/>
            <person name="Li F."/>
            <person name="Wang L."/>
            <person name="Zhao D."/>
            <person name="Yun Q."/>
            <person name="Tala"/>
            <person name="Wang J."/>
            <person name="Sun G."/>
            <person name="Baabdullah M."/>
            <person name="Yu X."/>
            <person name="Hu S."/>
            <person name="Al-Mssallem I.S."/>
            <person name="Yu J."/>
        </authorList>
    </citation>
    <scope>NUCLEOTIDE SEQUENCE</scope>
</reference>
<sequence>PSRESDLYLAPVQGAAIDFWLIRLVFAGDGELKDKLVRVARELHLEKNIIWLSNEHDMQALYSASDAMIFPSLYEGLPMALVEAQAAGLPCFMSDTVSSETVISDSCVVLPIDQGIGPWVRAITTADLPSTPVVRASGAGQVVSHGFDISDVAHNLEDI</sequence>
<accession>A0A060BXL6</accession>
<name>A0A060BXL6_9FIRM</name>